<protein>
    <submittedName>
        <fullName evidence="1">Uncharacterized protein</fullName>
    </submittedName>
</protein>
<name>A0AAD9IYU6_9ANNE</name>
<reference evidence="1" key="1">
    <citation type="journal article" date="2023" name="Mol. Biol. Evol.">
        <title>Third-Generation Sequencing Reveals the Adaptive Role of the Epigenome in Three Deep-Sea Polychaetes.</title>
        <authorList>
            <person name="Perez M."/>
            <person name="Aroh O."/>
            <person name="Sun Y."/>
            <person name="Lan Y."/>
            <person name="Juniper S.K."/>
            <person name="Young C.R."/>
            <person name="Angers B."/>
            <person name="Qian P.Y."/>
        </authorList>
    </citation>
    <scope>NUCLEOTIDE SEQUENCE</scope>
    <source>
        <strain evidence="1">P08H-3</strain>
    </source>
</reference>
<dbReference type="EMBL" id="JAODUP010000838">
    <property type="protein sequence ID" value="KAK2143491.1"/>
    <property type="molecule type" value="Genomic_DNA"/>
</dbReference>
<sequence length="38" mass="4427">MKPLLGHITIPSCGIRIRCLTPSYHHQLDMVVRQRKID</sequence>
<dbReference type="Proteomes" id="UP001208570">
    <property type="component" value="Unassembled WGS sequence"/>
</dbReference>
<dbReference type="AlphaFoldDB" id="A0AAD9IYU6"/>
<evidence type="ECO:0000313" key="1">
    <source>
        <dbReference type="EMBL" id="KAK2143491.1"/>
    </source>
</evidence>
<organism evidence="1 2">
    <name type="scientific">Paralvinella palmiformis</name>
    <dbReference type="NCBI Taxonomy" id="53620"/>
    <lineage>
        <taxon>Eukaryota</taxon>
        <taxon>Metazoa</taxon>
        <taxon>Spiralia</taxon>
        <taxon>Lophotrochozoa</taxon>
        <taxon>Annelida</taxon>
        <taxon>Polychaeta</taxon>
        <taxon>Sedentaria</taxon>
        <taxon>Canalipalpata</taxon>
        <taxon>Terebellida</taxon>
        <taxon>Terebelliformia</taxon>
        <taxon>Alvinellidae</taxon>
        <taxon>Paralvinella</taxon>
    </lineage>
</organism>
<evidence type="ECO:0000313" key="2">
    <source>
        <dbReference type="Proteomes" id="UP001208570"/>
    </source>
</evidence>
<comment type="caution">
    <text evidence="1">The sequence shown here is derived from an EMBL/GenBank/DDBJ whole genome shotgun (WGS) entry which is preliminary data.</text>
</comment>
<proteinExistence type="predicted"/>
<keyword evidence="2" id="KW-1185">Reference proteome</keyword>
<accession>A0AAD9IYU6</accession>
<gene>
    <name evidence="1" type="ORF">LSH36_838g01142</name>
</gene>